<keyword evidence="7" id="KW-0915">Sodium</keyword>
<name>A0A162CQ15_9CRUS</name>
<keyword evidence="4 12" id="KW-0894">Sodium channel</keyword>
<sequence>MPSITISVLKGLYTPITPYRPSSSIPEFGYPGAPKPFDYLFEYAELALNLLEISSRSLEQLNFTVTSQPKKMMMMEFPDESDTRSKARYRISGRFFKHFSNNSSIPGLKLITQDGVSWFERIMWLLVCLVGILFSSFFCWKMWLKYESSPVFTSLDSPRFPLNDNPFPAVTVCSVNKVSDKRLRLALSDPRYNNVSYSTIHKTLRYMTKLDRAIKHEHDLEQLSDFYKSENITAIELFELLKKTAPNCRDFVLDCIWQGVPDKCNDYLSIRPTDDGICCTFNGAYYSDEELGIQSKNHEPLQIDGNGYRMGLTLVLDANVNDSSVTNGKYDGFKILVQPGEHFPDVADRGFVLSPGTETFVGLKGISSIITNDAVYTVSPHRRRCVVDGEIRLEYVVRYSQSACIAECTSRKMQELCHCRPYFFRADPSMPLCDLRKYSCISEIYEELRRNGIHTCGCLPQCNDQWYEPEISQASFPGRGFNSSRTFSRLTEKLHQKPDFQYFKSNVATLHVYYKEKTSFLYKTQVYYGIENFIAAVGGILSLGLGLSFIGIIELAYYLFFRCYIPLLSASREQSSEDSSEDPLPLSYRLDNDNRSFVSSKTTPNSSTSNLAEARLGHLATNQGNIKMVEIALDQ</sequence>
<evidence type="ECO:0000256" key="14">
    <source>
        <dbReference type="SAM" id="Phobius"/>
    </source>
</evidence>
<dbReference type="AlphaFoldDB" id="A0A162CQ15"/>
<keyword evidence="10 12" id="KW-0739">Sodium transport</keyword>
<evidence type="ECO:0000256" key="6">
    <source>
        <dbReference type="ARBA" id="ARBA00022989"/>
    </source>
</evidence>
<dbReference type="GO" id="GO:0015280">
    <property type="term" value="F:ligand-gated sodium channel activity"/>
    <property type="evidence" value="ECO:0007669"/>
    <property type="project" value="TreeGrafter"/>
</dbReference>
<evidence type="ECO:0000256" key="2">
    <source>
        <dbReference type="ARBA" id="ARBA00007193"/>
    </source>
</evidence>
<evidence type="ECO:0000313" key="16">
    <source>
        <dbReference type="Proteomes" id="UP000076858"/>
    </source>
</evidence>
<feature type="region of interest" description="Disordered" evidence="13">
    <location>
        <begin position="575"/>
        <end position="609"/>
    </location>
</feature>
<comment type="caution">
    <text evidence="15">The sequence shown here is derived from an EMBL/GenBank/DDBJ whole genome shotgun (WGS) entry which is preliminary data.</text>
</comment>
<accession>A0A162CQ15</accession>
<dbReference type="InterPro" id="IPR020903">
    <property type="entry name" value="ENaC_CS"/>
</dbReference>
<protein>
    <submittedName>
        <fullName evidence="15">Pickpocket 13</fullName>
    </submittedName>
</protein>
<keyword evidence="5 12" id="KW-0812">Transmembrane</keyword>
<dbReference type="Pfam" id="PF00858">
    <property type="entry name" value="ASC"/>
    <property type="match status" value="1"/>
</dbReference>
<evidence type="ECO:0000256" key="9">
    <source>
        <dbReference type="ARBA" id="ARBA00023136"/>
    </source>
</evidence>
<keyword evidence="16" id="KW-1185">Reference proteome</keyword>
<evidence type="ECO:0000256" key="10">
    <source>
        <dbReference type="ARBA" id="ARBA00023201"/>
    </source>
</evidence>
<dbReference type="Gene3D" id="1.10.287.820">
    <property type="entry name" value="Acid-sensing ion channel domain"/>
    <property type="match status" value="1"/>
</dbReference>
<keyword evidence="6 14" id="KW-1133">Transmembrane helix</keyword>
<dbReference type="STRING" id="35525.A0A162CQ15"/>
<dbReference type="PROSITE" id="PS01206">
    <property type="entry name" value="ASC"/>
    <property type="match status" value="1"/>
</dbReference>
<comment type="similarity">
    <text evidence="2 12">Belongs to the amiloride-sensitive sodium channel (TC 1.A.6) family.</text>
</comment>
<dbReference type="PRINTS" id="PR01078">
    <property type="entry name" value="AMINACHANNEL"/>
</dbReference>
<dbReference type="PANTHER" id="PTHR11690">
    <property type="entry name" value="AMILORIDE-SENSITIVE SODIUM CHANNEL-RELATED"/>
    <property type="match status" value="1"/>
</dbReference>
<proteinExistence type="inferred from homology"/>
<dbReference type="Gene3D" id="2.60.470.10">
    <property type="entry name" value="Acid-sensing ion channels like domains"/>
    <property type="match status" value="1"/>
</dbReference>
<dbReference type="Proteomes" id="UP000076858">
    <property type="component" value="Unassembled WGS sequence"/>
</dbReference>
<evidence type="ECO:0000256" key="11">
    <source>
        <dbReference type="ARBA" id="ARBA00023303"/>
    </source>
</evidence>
<organism evidence="15 16">
    <name type="scientific">Daphnia magna</name>
    <dbReference type="NCBI Taxonomy" id="35525"/>
    <lineage>
        <taxon>Eukaryota</taxon>
        <taxon>Metazoa</taxon>
        <taxon>Ecdysozoa</taxon>
        <taxon>Arthropoda</taxon>
        <taxon>Crustacea</taxon>
        <taxon>Branchiopoda</taxon>
        <taxon>Diplostraca</taxon>
        <taxon>Cladocera</taxon>
        <taxon>Anomopoda</taxon>
        <taxon>Daphniidae</taxon>
        <taxon>Daphnia</taxon>
    </lineage>
</organism>
<gene>
    <name evidence="15" type="ORF">APZ42_018847</name>
</gene>
<feature type="transmembrane region" description="Helical" evidence="14">
    <location>
        <begin position="533"/>
        <end position="560"/>
    </location>
</feature>
<reference evidence="15 16" key="1">
    <citation type="submission" date="2016-03" db="EMBL/GenBank/DDBJ databases">
        <title>EvidentialGene: Evidence-directed Construction of Genes on Genomes.</title>
        <authorList>
            <person name="Gilbert D.G."/>
            <person name="Choi J.-H."/>
            <person name="Mockaitis K."/>
            <person name="Colbourne J."/>
            <person name="Pfrender M."/>
        </authorList>
    </citation>
    <scope>NUCLEOTIDE SEQUENCE [LARGE SCALE GENOMIC DNA]</scope>
    <source>
        <strain evidence="15 16">Xinb3</strain>
        <tissue evidence="15">Complete organism</tissue>
    </source>
</reference>
<evidence type="ECO:0000256" key="13">
    <source>
        <dbReference type="SAM" id="MobiDB-lite"/>
    </source>
</evidence>
<evidence type="ECO:0000256" key="7">
    <source>
        <dbReference type="ARBA" id="ARBA00023053"/>
    </source>
</evidence>
<evidence type="ECO:0000256" key="12">
    <source>
        <dbReference type="RuleBase" id="RU000679"/>
    </source>
</evidence>
<dbReference type="EMBL" id="LRGB01000868">
    <property type="protein sequence ID" value="KZS15666.1"/>
    <property type="molecule type" value="Genomic_DNA"/>
</dbReference>
<dbReference type="PANTHER" id="PTHR11690:SF288">
    <property type="entry name" value="AMILORIDE-SENSITIVE NA+ CHANNEL-RELATED"/>
    <property type="match status" value="1"/>
</dbReference>
<feature type="transmembrane region" description="Helical" evidence="14">
    <location>
        <begin position="122"/>
        <end position="143"/>
    </location>
</feature>
<evidence type="ECO:0000256" key="1">
    <source>
        <dbReference type="ARBA" id="ARBA00004141"/>
    </source>
</evidence>
<evidence type="ECO:0000313" key="15">
    <source>
        <dbReference type="EMBL" id="KZS15666.1"/>
    </source>
</evidence>
<comment type="subcellular location">
    <subcellularLocation>
        <location evidence="1">Membrane</location>
        <topology evidence="1">Multi-pass membrane protein</topology>
    </subcellularLocation>
</comment>
<keyword evidence="9 14" id="KW-0472">Membrane</keyword>
<dbReference type="InterPro" id="IPR001873">
    <property type="entry name" value="ENaC"/>
</dbReference>
<evidence type="ECO:0000256" key="5">
    <source>
        <dbReference type="ARBA" id="ARBA00022692"/>
    </source>
</evidence>
<dbReference type="OrthoDB" id="6502088at2759"/>
<evidence type="ECO:0000256" key="4">
    <source>
        <dbReference type="ARBA" id="ARBA00022461"/>
    </source>
</evidence>
<evidence type="ECO:0000256" key="8">
    <source>
        <dbReference type="ARBA" id="ARBA00023065"/>
    </source>
</evidence>
<feature type="compositionally biased region" description="Low complexity" evidence="13">
    <location>
        <begin position="599"/>
        <end position="609"/>
    </location>
</feature>
<keyword evidence="3 12" id="KW-0813">Transport</keyword>
<keyword evidence="11 12" id="KW-0407">Ion channel</keyword>
<keyword evidence="8 12" id="KW-0406">Ion transport</keyword>
<dbReference type="GO" id="GO:0005886">
    <property type="term" value="C:plasma membrane"/>
    <property type="evidence" value="ECO:0007669"/>
    <property type="project" value="TreeGrafter"/>
</dbReference>
<evidence type="ECO:0000256" key="3">
    <source>
        <dbReference type="ARBA" id="ARBA00022448"/>
    </source>
</evidence>